<dbReference type="SMART" id="SM01110">
    <property type="entry name" value="Cutinase"/>
    <property type="match status" value="1"/>
</dbReference>
<dbReference type="Proteomes" id="UP000235786">
    <property type="component" value="Unassembled WGS sequence"/>
</dbReference>
<organism evidence="13 14">
    <name type="scientific">Hyaloscypha variabilis (strain UAMH 11265 / GT02V1 / F)</name>
    <name type="common">Meliniomyces variabilis</name>
    <dbReference type="NCBI Taxonomy" id="1149755"/>
    <lineage>
        <taxon>Eukaryota</taxon>
        <taxon>Fungi</taxon>
        <taxon>Dikarya</taxon>
        <taxon>Ascomycota</taxon>
        <taxon>Pezizomycotina</taxon>
        <taxon>Leotiomycetes</taxon>
        <taxon>Helotiales</taxon>
        <taxon>Hyaloscyphaceae</taxon>
        <taxon>Hyaloscypha</taxon>
        <taxon>Hyaloscypha variabilis</taxon>
    </lineage>
</organism>
<dbReference type="AlphaFoldDB" id="A0A2J6RA12"/>
<reference evidence="13 14" key="1">
    <citation type="submission" date="2016-04" db="EMBL/GenBank/DDBJ databases">
        <title>A degradative enzymes factory behind the ericoid mycorrhizal symbiosis.</title>
        <authorList>
            <consortium name="DOE Joint Genome Institute"/>
            <person name="Martino E."/>
            <person name="Morin E."/>
            <person name="Grelet G."/>
            <person name="Kuo A."/>
            <person name="Kohler A."/>
            <person name="Daghino S."/>
            <person name="Barry K."/>
            <person name="Choi C."/>
            <person name="Cichocki N."/>
            <person name="Clum A."/>
            <person name="Copeland A."/>
            <person name="Hainaut M."/>
            <person name="Haridas S."/>
            <person name="Labutti K."/>
            <person name="Lindquist E."/>
            <person name="Lipzen A."/>
            <person name="Khouja H.-R."/>
            <person name="Murat C."/>
            <person name="Ohm R."/>
            <person name="Olson A."/>
            <person name="Spatafora J."/>
            <person name="Veneault-Fourrey C."/>
            <person name="Henrissat B."/>
            <person name="Grigoriev I."/>
            <person name="Martin F."/>
            <person name="Perotto S."/>
        </authorList>
    </citation>
    <scope>NUCLEOTIDE SEQUENCE [LARGE SCALE GENOMIC DNA]</scope>
    <source>
        <strain evidence="13 14">F</strain>
    </source>
</reference>
<dbReference type="InterPro" id="IPR029058">
    <property type="entry name" value="AB_hydrolase_fold"/>
</dbReference>
<keyword evidence="5 12" id="KW-0964">Secreted</keyword>
<evidence type="ECO:0000256" key="1">
    <source>
        <dbReference type="ARBA" id="ARBA00004613"/>
    </source>
</evidence>
<feature type="signal peptide" evidence="12">
    <location>
        <begin position="1"/>
        <end position="17"/>
    </location>
</feature>
<feature type="active site" evidence="10">
    <location>
        <position position="223"/>
    </location>
</feature>
<feature type="active site" description="Nucleophile" evidence="10">
    <location>
        <position position="171"/>
    </location>
</feature>
<comment type="similarity">
    <text evidence="2 12">Belongs to the cutinase family.</text>
</comment>
<feature type="active site" description="Proton donor/acceptor" evidence="10">
    <location>
        <position position="236"/>
    </location>
</feature>
<keyword evidence="4 12" id="KW-0719">Serine esterase</keyword>
<evidence type="ECO:0000256" key="3">
    <source>
        <dbReference type="ARBA" id="ARBA00013095"/>
    </source>
</evidence>
<comment type="catalytic activity">
    <reaction evidence="9 12">
        <text>cutin + H2O = cutin monomers.</text>
        <dbReference type="EC" id="3.1.1.74"/>
    </reaction>
</comment>
<evidence type="ECO:0000256" key="10">
    <source>
        <dbReference type="PIRSR" id="PIRSR611150-1"/>
    </source>
</evidence>
<evidence type="ECO:0000256" key="2">
    <source>
        <dbReference type="ARBA" id="ARBA00007534"/>
    </source>
</evidence>
<accession>A0A2J6RA12</accession>
<proteinExistence type="inferred from homology"/>
<feature type="disulfide bond" evidence="11">
    <location>
        <begin position="84"/>
        <end position="160"/>
    </location>
</feature>
<dbReference type="EMBL" id="KZ613952">
    <property type="protein sequence ID" value="PMD35348.1"/>
    <property type="molecule type" value="Genomic_DNA"/>
</dbReference>
<sequence>MRFSVWTLLSLFALALAIPVPEVGPRNLGERETALNAFLTILLDNIPVLDGTISAVAGILTVFENLLALLTGEQTTYNQLGGACTTYTVIFARGTTEPGNVGILVGPPFFDALRASVGTSALTIQGVNDYSASIDGYLEGGDPVGSAEMAVQIEAAYKACPKTQLVVSGYSQGGQLVHNAIGLLPATVAAWISKVVIFGDPDDGQALPNVPASKVDVYCHVGDDICLNGDLVLPAHLTYAINAEAAAAFVVS</sequence>
<gene>
    <name evidence="13" type="ORF">L207DRAFT_435602</name>
</gene>
<dbReference type="InterPro" id="IPR043580">
    <property type="entry name" value="CUTINASE_1"/>
</dbReference>
<keyword evidence="8 11" id="KW-1015">Disulfide bond</keyword>
<dbReference type="Pfam" id="PF01083">
    <property type="entry name" value="Cutinase"/>
    <property type="match status" value="1"/>
</dbReference>
<dbReference type="SUPFAM" id="SSF53474">
    <property type="entry name" value="alpha/beta-Hydrolases"/>
    <property type="match status" value="1"/>
</dbReference>
<protein>
    <recommendedName>
        <fullName evidence="3 12">Cutinase</fullName>
        <ecNumber evidence="3 12">3.1.1.74</ecNumber>
    </recommendedName>
</protein>
<name>A0A2J6RA12_HYAVF</name>
<dbReference type="STRING" id="1149755.A0A2J6RA12"/>
<evidence type="ECO:0000256" key="9">
    <source>
        <dbReference type="ARBA" id="ARBA00034045"/>
    </source>
</evidence>
<dbReference type="GO" id="GO:0016052">
    <property type="term" value="P:carbohydrate catabolic process"/>
    <property type="evidence" value="ECO:0007669"/>
    <property type="project" value="TreeGrafter"/>
</dbReference>
<evidence type="ECO:0000256" key="6">
    <source>
        <dbReference type="ARBA" id="ARBA00022729"/>
    </source>
</evidence>
<feature type="disulfide bond" evidence="11">
    <location>
        <begin position="219"/>
        <end position="226"/>
    </location>
</feature>
<keyword evidence="7 12" id="KW-0378">Hydrolase</keyword>
<dbReference type="Gene3D" id="3.40.50.1820">
    <property type="entry name" value="alpha/beta hydrolase"/>
    <property type="match status" value="1"/>
</dbReference>
<dbReference type="InterPro" id="IPR000675">
    <property type="entry name" value="Cutinase/axe"/>
</dbReference>
<evidence type="ECO:0000256" key="11">
    <source>
        <dbReference type="PIRSR" id="PIRSR611150-2"/>
    </source>
</evidence>
<evidence type="ECO:0000256" key="4">
    <source>
        <dbReference type="ARBA" id="ARBA00022487"/>
    </source>
</evidence>
<evidence type="ECO:0000313" key="14">
    <source>
        <dbReference type="Proteomes" id="UP000235786"/>
    </source>
</evidence>
<evidence type="ECO:0000256" key="8">
    <source>
        <dbReference type="ARBA" id="ARBA00023157"/>
    </source>
</evidence>
<comment type="subcellular location">
    <subcellularLocation>
        <location evidence="1 12">Secreted</location>
    </subcellularLocation>
</comment>
<dbReference type="GO" id="GO:0050525">
    <property type="term" value="F:cutinase activity"/>
    <property type="evidence" value="ECO:0007669"/>
    <property type="project" value="UniProtKB-UniRule"/>
</dbReference>
<dbReference type="OrthoDB" id="3225429at2759"/>
<dbReference type="GO" id="GO:0005576">
    <property type="term" value="C:extracellular region"/>
    <property type="evidence" value="ECO:0007669"/>
    <property type="project" value="UniProtKB-SubCell"/>
</dbReference>
<keyword evidence="14" id="KW-1185">Reference proteome</keyword>
<evidence type="ECO:0000313" key="13">
    <source>
        <dbReference type="EMBL" id="PMD35348.1"/>
    </source>
</evidence>
<evidence type="ECO:0000256" key="12">
    <source>
        <dbReference type="RuleBase" id="RU361263"/>
    </source>
</evidence>
<dbReference type="PANTHER" id="PTHR48250:SF1">
    <property type="entry name" value="CUTINASE"/>
    <property type="match status" value="1"/>
</dbReference>
<dbReference type="PRINTS" id="PR00129">
    <property type="entry name" value="CUTINASE"/>
</dbReference>
<keyword evidence="6 12" id="KW-0732">Signal</keyword>
<dbReference type="PROSITE" id="PS00155">
    <property type="entry name" value="CUTINASE_1"/>
    <property type="match status" value="1"/>
</dbReference>
<comment type="function">
    <text evidence="12">Catalyzes the hydrolysis of complex carboxylic polyesters found in the cell wall of plants. Degrades cutin, a macromolecule that forms the structure of the plant cuticle.</text>
</comment>
<dbReference type="InterPro" id="IPR011150">
    <property type="entry name" value="Cutinase_monf"/>
</dbReference>
<dbReference type="EC" id="3.1.1.74" evidence="3 12"/>
<evidence type="ECO:0000256" key="7">
    <source>
        <dbReference type="ARBA" id="ARBA00022801"/>
    </source>
</evidence>
<feature type="chain" id="PRO_5014206627" description="Cutinase" evidence="12">
    <location>
        <begin position="18"/>
        <end position="252"/>
    </location>
</feature>
<dbReference type="PANTHER" id="PTHR48250">
    <property type="entry name" value="CUTINASE 2-RELATED"/>
    <property type="match status" value="1"/>
</dbReference>
<evidence type="ECO:0000256" key="5">
    <source>
        <dbReference type="ARBA" id="ARBA00022525"/>
    </source>
</evidence>